<feature type="region of interest" description="Disordered" evidence="1">
    <location>
        <begin position="72"/>
        <end position="92"/>
    </location>
</feature>
<organism evidence="3 4">
    <name type="scientific">Shewanella woodyi (strain ATCC 51908 / MS32)</name>
    <dbReference type="NCBI Taxonomy" id="392500"/>
    <lineage>
        <taxon>Bacteria</taxon>
        <taxon>Pseudomonadati</taxon>
        <taxon>Pseudomonadota</taxon>
        <taxon>Gammaproteobacteria</taxon>
        <taxon>Alteromonadales</taxon>
        <taxon>Shewanellaceae</taxon>
        <taxon>Shewanella</taxon>
    </lineage>
</organism>
<evidence type="ECO:0000256" key="2">
    <source>
        <dbReference type="SAM" id="Phobius"/>
    </source>
</evidence>
<protein>
    <submittedName>
        <fullName evidence="3">Uncharacterized protein</fullName>
    </submittedName>
</protein>
<dbReference type="EMBL" id="CP000961">
    <property type="protein sequence ID" value="ACA85381.1"/>
    <property type="molecule type" value="Genomic_DNA"/>
</dbReference>
<dbReference type="eggNOG" id="ENOG5031J4I">
    <property type="taxonomic scope" value="Bacteria"/>
</dbReference>
<name>B1KH73_SHEWM</name>
<evidence type="ECO:0000313" key="4">
    <source>
        <dbReference type="Proteomes" id="UP000002168"/>
    </source>
</evidence>
<dbReference type="STRING" id="392500.Swoo_1088"/>
<gene>
    <name evidence="3" type="ordered locus">Swoo_1088</name>
</gene>
<keyword evidence="2" id="KW-0812">Transmembrane</keyword>
<proteinExistence type="predicted"/>
<feature type="transmembrane region" description="Helical" evidence="2">
    <location>
        <begin position="15"/>
        <end position="33"/>
    </location>
</feature>
<keyword evidence="4" id="KW-1185">Reference proteome</keyword>
<evidence type="ECO:0000256" key="1">
    <source>
        <dbReference type="SAM" id="MobiDB-lite"/>
    </source>
</evidence>
<dbReference type="RefSeq" id="WP_012323727.1">
    <property type="nucleotide sequence ID" value="NC_010506.1"/>
</dbReference>
<keyword evidence="2" id="KW-1133">Transmembrane helix</keyword>
<reference evidence="3 4" key="1">
    <citation type="submission" date="2008-02" db="EMBL/GenBank/DDBJ databases">
        <title>Complete sequence of Shewanella woodyi ATCC 51908.</title>
        <authorList>
            <consortium name="US DOE Joint Genome Institute"/>
            <person name="Copeland A."/>
            <person name="Lucas S."/>
            <person name="Lapidus A."/>
            <person name="Glavina del Rio T."/>
            <person name="Dalin E."/>
            <person name="Tice H."/>
            <person name="Bruce D."/>
            <person name="Goodwin L."/>
            <person name="Pitluck S."/>
            <person name="Sims D."/>
            <person name="Brettin T."/>
            <person name="Detter J.C."/>
            <person name="Han C."/>
            <person name="Kuske C.R."/>
            <person name="Schmutz J."/>
            <person name="Larimer F."/>
            <person name="Land M."/>
            <person name="Hauser L."/>
            <person name="Kyrpides N."/>
            <person name="Lykidis A."/>
            <person name="Zhao J.-S."/>
            <person name="Richardson P."/>
        </authorList>
    </citation>
    <scope>NUCLEOTIDE SEQUENCE [LARGE SCALE GENOMIC DNA]</scope>
    <source>
        <strain evidence="4">ATCC 51908 / MS32</strain>
    </source>
</reference>
<feature type="transmembrane region" description="Helical" evidence="2">
    <location>
        <begin position="45"/>
        <end position="61"/>
    </location>
</feature>
<feature type="compositionally biased region" description="Basic and acidic residues" evidence="1">
    <location>
        <begin position="72"/>
        <end position="83"/>
    </location>
</feature>
<dbReference type="KEGG" id="swd:Swoo_1088"/>
<dbReference type="AlphaFoldDB" id="B1KH73"/>
<keyword evidence="2" id="KW-0472">Membrane</keyword>
<accession>B1KH73</accession>
<sequence length="113" mass="13215">MTKYMDLLNYLINELLQYIVVVILFLTLIKVMFKLVKWGRGMSKGAFLFLAIFPLISFFPIPPPQFKNVEKAKQEQRKIKEDSGDPPDEGLDENSFNKLLKKMQKAWFSLQGR</sequence>
<dbReference type="HOGENOM" id="CLU_2131835_0_0_6"/>
<evidence type="ECO:0000313" key="3">
    <source>
        <dbReference type="EMBL" id="ACA85381.1"/>
    </source>
</evidence>
<dbReference type="Proteomes" id="UP000002168">
    <property type="component" value="Chromosome"/>
</dbReference>